<name>A0ABZ2KI37_9BACT</name>
<evidence type="ECO:0000256" key="1">
    <source>
        <dbReference type="ARBA" id="ARBA00011975"/>
    </source>
</evidence>
<accession>A0ABZ2KI37</accession>
<reference evidence="9 10" key="1">
    <citation type="submission" date="2021-12" db="EMBL/GenBank/DDBJ databases">
        <title>Discovery of the Pendulisporaceae a myxobacterial family with distinct sporulation behavior and unique specialized metabolism.</title>
        <authorList>
            <person name="Garcia R."/>
            <person name="Popoff A."/>
            <person name="Bader C.D."/>
            <person name="Loehr J."/>
            <person name="Walesch S."/>
            <person name="Walt C."/>
            <person name="Boldt J."/>
            <person name="Bunk B."/>
            <person name="Haeckl F.J.F.P.J."/>
            <person name="Gunesch A.P."/>
            <person name="Birkelbach J."/>
            <person name="Nuebel U."/>
            <person name="Pietschmann T."/>
            <person name="Bach T."/>
            <person name="Mueller R."/>
        </authorList>
    </citation>
    <scope>NUCLEOTIDE SEQUENCE [LARGE SCALE GENOMIC DNA]</scope>
    <source>
        <strain evidence="9 10">MSr12523</strain>
    </source>
</reference>
<evidence type="ECO:0000256" key="2">
    <source>
        <dbReference type="ARBA" id="ARBA00022603"/>
    </source>
</evidence>
<dbReference type="InterPro" id="IPR029063">
    <property type="entry name" value="SAM-dependent_MTases_sf"/>
</dbReference>
<evidence type="ECO:0000256" key="7">
    <source>
        <dbReference type="PROSITE-ProRule" id="PRU01016"/>
    </source>
</evidence>
<evidence type="ECO:0000256" key="4">
    <source>
        <dbReference type="ARBA" id="ARBA00022691"/>
    </source>
</evidence>
<comment type="similarity">
    <text evidence="7">Belongs to the class I-like SAM-binding methyltransferase superfamily. C5-methyltransferase family.</text>
</comment>
<keyword evidence="5" id="KW-0680">Restriction system</keyword>
<dbReference type="PANTHER" id="PTHR10629">
    <property type="entry name" value="CYTOSINE-SPECIFIC METHYLTRANSFERASE"/>
    <property type="match status" value="1"/>
</dbReference>
<keyword evidence="10" id="KW-1185">Reference proteome</keyword>
<dbReference type="EMBL" id="CP089982">
    <property type="protein sequence ID" value="WXA96725.1"/>
    <property type="molecule type" value="Genomic_DNA"/>
</dbReference>
<feature type="region of interest" description="Disordered" evidence="8">
    <location>
        <begin position="1"/>
        <end position="31"/>
    </location>
</feature>
<protein>
    <recommendedName>
        <fullName evidence="1">DNA (cytosine-5-)-methyltransferase</fullName>
        <ecNumber evidence="1">2.1.1.37</ecNumber>
    </recommendedName>
</protein>
<evidence type="ECO:0000313" key="10">
    <source>
        <dbReference type="Proteomes" id="UP001379533"/>
    </source>
</evidence>
<dbReference type="InterPro" id="IPR050390">
    <property type="entry name" value="C5-Methyltransferase"/>
</dbReference>
<dbReference type="EC" id="2.1.1.37" evidence="1"/>
<gene>
    <name evidence="9" type="ORF">LZC95_07735</name>
</gene>
<dbReference type="InterPro" id="IPR001525">
    <property type="entry name" value="C5_MeTfrase"/>
</dbReference>
<sequence>MKRRASTAGRVTCPTAPKPSSEGFSDESNRAASRRARLPNDGAQMSLVIDSFAGGGGASLGITMALGRGPDVAINHDPEALALHAVNHSRSRHLCENVLDVDPLAVCGNQHVALMWSSPDCKHFSRAKGAKPVSTGVRGLAWVVVRWARAVHPDVVILENVPEFTTWGPLLPNNMPDPARRGLTFKRWWGQLRAAGYELEMRVIAASDYGAPTTRRRLFIVARSDGRRIVWPEPTHGPGRRHPYRTAADCIQWDVPCPSIFERTRPLAAPTMNRIARGIRRFVLNAGDPFLLPTPHGGDARVHSVDEPLRTVTGAHRGENALAAATLIQTGYGERAGRAPRALNLRRPVGTVVAGGSKHGLIAAYLAKHFGGHESPGGAMSAPFSAVTCRDHHALVTAKLGAGRHRREVRALMGGPAIVKVGRDTFEIVDIGMRMLGARELFRAQGFPDHYAIDVTTVSGRPLSKTAQIRMAGNAVCPPVAAALVAANVRLDEEKGRAA</sequence>
<dbReference type="Pfam" id="PF00145">
    <property type="entry name" value="DNA_methylase"/>
    <property type="match status" value="2"/>
</dbReference>
<evidence type="ECO:0000256" key="8">
    <source>
        <dbReference type="SAM" id="MobiDB-lite"/>
    </source>
</evidence>
<proteinExistence type="inferred from homology"/>
<keyword evidence="3 7" id="KW-0808">Transferase</keyword>
<evidence type="ECO:0000256" key="5">
    <source>
        <dbReference type="ARBA" id="ARBA00022747"/>
    </source>
</evidence>
<dbReference type="RefSeq" id="WP_394847343.1">
    <property type="nucleotide sequence ID" value="NZ_CP089982.1"/>
</dbReference>
<evidence type="ECO:0000256" key="3">
    <source>
        <dbReference type="ARBA" id="ARBA00022679"/>
    </source>
</evidence>
<organism evidence="9 10">
    <name type="scientific">Pendulispora brunnea</name>
    <dbReference type="NCBI Taxonomy" id="2905690"/>
    <lineage>
        <taxon>Bacteria</taxon>
        <taxon>Pseudomonadati</taxon>
        <taxon>Myxococcota</taxon>
        <taxon>Myxococcia</taxon>
        <taxon>Myxococcales</taxon>
        <taxon>Sorangiineae</taxon>
        <taxon>Pendulisporaceae</taxon>
        <taxon>Pendulispora</taxon>
    </lineage>
</organism>
<feature type="active site" evidence="7">
    <location>
        <position position="121"/>
    </location>
</feature>
<dbReference type="PRINTS" id="PR00105">
    <property type="entry name" value="C5METTRFRASE"/>
</dbReference>
<dbReference type="Gene3D" id="3.90.120.10">
    <property type="entry name" value="DNA Methylase, subunit A, domain 2"/>
    <property type="match status" value="1"/>
</dbReference>
<evidence type="ECO:0000256" key="6">
    <source>
        <dbReference type="ARBA" id="ARBA00047422"/>
    </source>
</evidence>
<dbReference type="GO" id="GO:0032259">
    <property type="term" value="P:methylation"/>
    <property type="evidence" value="ECO:0007669"/>
    <property type="project" value="UniProtKB-KW"/>
</dbReference>
<dbReference type="PROSITE" id="PS51679">
    <property type="entry name" value="SAM_MT_C5"/>
    <property type="match status" value="1"/>
</dbReference>
<dbReference type="Gene3D" id="3.40.50.150">
    <property type="entry name" value="Vaccinia Virus protein VP39"/>
    <property type="match status" value="1"/>
</dbReference>
<dbReference type="GO" id="GO:0008168">
    <property type="term" value="F:methyltransferase activity"/>
    <property type="evidence" value="ECO:0007669"/>
    <property type="project" value="UniProtKB-KW"/>
</dbReference>
<dbReference type="SUPFAM" id="SSF53335">
    <property type="entry name" value="S-adenosyl-L-methionine-dependent methyltransferases"/>
    <property type="match status" value="1"/>
</dbReference>
<keyword evidence="4 7" id="KW-0949">S-adenosyl-L-methionine</keyword>
<comment type="catalytic activity">
    <reaction evidence="6">
        <text>a 2'-deoxycytidine in DNA + S-adenosyl-L-methionine = a 5-methyl-2'-deoxycytidine in DNA + S-adenosyl-L-homocysteine + H(+)</text>
        <dbReference type="Rhea" id="RHEA:13681"/>
        <dbReference type="Rhea" id="RHEA-COMP:11369"/>
        <dbReference type="Rhea" id="RHEA-COMP:11370"/>
        <dbReference type="ChEBI" id="CHEBI:15378"/>
        <dbReference type="ChEBI" id="CHEBI:57856"/>
        <dbReference type="ChEBI" id="CHEBI:59789"/>
        <dbReference type="ChEBI" id="CHEBI:85452"/>
        <dbReference type="ChEBI" id="CHEBI:85454"/>
        <dbReference type="EC" id="2.1.1.37"/>
    </reaction>
</comment>
<evidence type="ECO:0000313" key="9">
    <source>
        <dbReference type="EMBL" id="WXA96725.1"/>
    </source>
</evidence>
<dbReference type="Proteomes" id="UP001379533">
    <property type="component" value="Chromosome"/>
</dbReference>
<dbReference type="PANTHER" id="PTHR10629:SF52">
    <property type="entry name" value="DNA (CYTOSINE-5)-METHYLTRANSFERASE 1"/>
    <property type="match status" value="1"/>
</dbReference>
<keyword evidence="2 7" id="KW-0489">Methyltransferase</keyword>